<dbReference type="GO" id="GO:0003677">
    <property type="term" value="F:DNA binding"/>
    <property type="evidence" value="ECO:0007669"/>
    <property type="project" value="InterPro"/>
</dbReference>
<dbReference type="InterPro" id="IPR036603">
    <property type="entry name" value="RBP11-like"/>
</dbReference>
<dbReference type="GO" id="GO:0006383">
    <property type="term" value="P:transcription by RNA polymerase III"/>
    <property type="evidence" value="ECO:0007669"/>
    <property type="project" value="TreeGrafter"/>
</dbReference>
<name>A0A8C0LLR6_CANLU</name>
<dbReference type="SUPFAM" id="SSF55257">
    <property type="entry name" value="RBP11-like subunits of RNA polymerase"/>
    <property type="match status" value="1"/>
</dbReference>
<dbReference type="InterPro" id="IPR033898">
    <property type="entry name" value="RNAP_AC19"/>
</dbReference>
<evidence type="ECO:0000256" key="3">
    <source>
        <dbReference type="ARBA" id="ARBA00022478"/>
    </source>
</evidence>
<dbReference type="AlphaFoldDB" id="A0A8C0LLR6"/>
<sequence length="273" mass="29881">EGRWLGAAGKAPPPPPTPGRRCAHRRVSPSRWDGRAAPLSPLGQRADWPLELQVSRPGLAAALPARGAGPVGGACGRNVHAPPSGWASPRRAAAAPPPSFRPRLLPSVVPSFLLRPRASRYGLAPPLCPHHLRIPEAVPAMEEDQELERKISGLKTSMAEGERKTALEMVQAAGTDRHCVTFVLHEEDHTLGNSLRYMIMKNPEVEFCGYTTTHPSESKINLRIQTRGALPAVEPFQRGLNELMNVCQHVLDKFEASIKEYKDQKASRNESTF</sequence>
<feature type="domain" description="DNA-directed RNA polymerase RBP11-like dimerisation" evidence="9">
    <location>
        <begin position="179"/>
        <end position="252"/>
    </location>
</feature>
<dbReference type="PANTHER" id="PTHR13946:SF28">
    <property type="entry name" value="DNA-DIRECTED RNA POLYMERASES I AND III SUBUNIT RPAC2"/>
    <property type="match status" value="1"/>
</dbReference>
<dbReference type="Ensembl" id="ENSCAFT00020037490.1">
    <property type="protein sequence ID" value="ENSCAFP00020032468.1"/>
    <property type="gene ID" value="ENSCAFG00020025301.1"/>
</dbReference>
<evidence type="ECO:0000256" key="7">
    <source>
        <dbReference type="ARBA" id="ARBA00031757"/>
    </source>
</evidence>
<evidence type="ECO:0000259" key="9">
    <source>
        <dbReference type="Pfam" id="PF13656"/>
    </source>
</evidence>
<reference evidence="10" key="2">
    <citation type="submission" date="2025-09" db="UniProtKB">
        <authorList>
            <consortium name="Ensembl"/>
        </authorList>
    </citation>
    <scope>IDENTIFICATION</scope>
</reference>
<feature type="region of interest" description="Disordered" evidence="8">
    <location>
        <begin position="1"/>
        <end position="42"/>
    </location>
</feature>
<dbReference type="PROSITE" id="PS01154">
    <property type="entry name" value="RNA_POL_L_13KD"/>
    <property type="match status" value="1"/>
</dbReference>
<dbReference type="GO" id="GO:0003899">
    <property type="term" value="F:DNA-directed RNA polymerase activity"/>
    <property type="evidence" value="ECO:0007669"/>
    <property type="project" value="InterPro"/>
</dbReference>
<reference evidence="10" key="1">
    <citation type="submission" date="2025-08" db="UniProtKB">
        <authorList>
            <consortium name="Ensembl"/>
        </authorList>
    </citation>
    <scope>IDENTIFICATION</scope>
</reference>
<dbReference type="GeneTree" id="ENSGT00550000075160"/>
<dbReference type="Proteomes" id="UP000694391">
    <property type="component" value="Unplaced"/>
</dbReference>
<evidence type="ECO:0000256" key="8">
    <source>
        <dbReference type="SAM" id="MobiDB-lite"/>
    </source>
</evidence>
<dbReference type="FunFam" id="3.30.1360.10:FF:000006">
    <property type="entry name" value="DNA-directed RNA polymerases I and III subunit RPAC2"/>
    <property type="match status" value="1"/>
</dbReference>
<comment type="subcellular location">
    <subcellularLocation>
        <location evidence="1">Nucleus</location>
    </subcellularLocation>
</comment>
<feature type="compositionally biased region" description="Low complexity" evidence="8">
    <location>
        <begin position="1"/>
        <end position="10"/>
    </location>
</feature>
<evidence type="ECO:0000256" key="5">
    <source>
        <dbReference type="ARBA" id="ARBA00023242"/>
    </source>
</evidence>
<dbReference type="GO" id="GO:0005736">
    <property type="term" value="C:RNA polymerase I complex"/>
    <property type="evidence" value="ECO:0007669"/>
    <property type="project" value="TreeGrafter"/>
</dbReference>
<dbReference type="GO" id="GO:0005666">
    <property type="term" value="C:RNA polymerase III complex"/>
    <property type="evidence" value="ECO:0007669"/>
    <property type="project" value="TreeGrafter"/>
</dbReference>
<keyword evidence="3" id="KW-0240">DNA-directed RNA polymerase</keyword>
<evidence type="ECO:0000313" key="10">
    <source>
        <dbReference type="Ensembl" id="ENSCAFP00020032468.1"/>
    </source>
</evidence>
<dbReference type="HAMAP" id="MF_00261">
    <property type="entry name" value="RNApol_arch_Rpo11"/>
    <property type="match status" value="1"/>
</dbReference>
<dbReference type="Pfam" id="PF13656">
    <property type="entry name" value="RNA_pol_L_2"/>
    <property type="match status" value="1"/>
</dbReference>
<keyword evidence="5" id="KW-0539">Nucleus</keyword>
<evidence type="ECO:0000256" key="1">
    <source>
        <dbReference type="ARBA" id="ARBA00004123"/>
    </source>
</evidence>
<organism evidence="10 11">
    <name type="scientific">Canis lupus dingo</name>
    <name type="common">dingo</name>
    <dbReference type="NCBI Taxonomy" id="286419"/>
    <lineage>
        <taxon>Eukaryota</taxon>
        <taxon>Metazoa</taxon>
        <taxon>Chordata</taxon>
        <taxon>Craniata</taxon>
        <taxon>Vertebrata</taxon>
        <taxon>Euteleostomi</taxon>
        <taxon>Mammalia</taxon>
        <taxon>Eutheria</taxon>
        <taxon>Laurasiatheria</taxon>
        <taxon>Carnivora</taxon>
        <taxon>Caniformia</taxon>
        <taxon>Canidae</taxon>
        <taxon>Canis</taxon>
    </lineage>
</organism>
<dbReference type="GO" id="GO:0006362">
    <property type="term" value="P:transcription elongation by RNA polymerase I"/>
    <property type="evidence" value="ECO:0007669"/>
    <property type="project" value="TreeGrafter"/>
</dbReference>
<dbReference type="InterPro" id="IPR009025">
    <property type="entry name" value="RBP11-like_dimer"/>
</dbReference>
<dbReference type="PANTHER" id="PTHR13946">
    <property type="entry name" value="DNA-DIRECTED RNA POLYMERASE I,II,III"/>
    <property type="match status" value="1"/>
</dbReference>
<accession>A0A8C0LLR6</accession>
<proteinExistence type="inferred from homology"/>
<dbReference type="GO" id="GO:0055029">
    <property type="term" value="C:nuclear DNA-directed RNA polymerase complex"/>
    <property type="evidence" value="ECO:0007669"/>
    <property type="project" value="UniProtKB-ARBA"/>
</dbReference>
<gene>
    <name evidence="10" type="primary">LOC112669489</name>
</gene>
<comment type="similarity">
    <text evidence="6">Belongs to the archaeal Rpo11/eukaryotic RPB11/RPC19 RNA polymerase subunit family.</text>
</comment>
<evidence type="ECO:0000256" key="2">
    <source>
        <dbReference type="ARBA" id="ARBA00022079"/>
    </source>
</evidence>
<evidence type="ECO:0000256" key="4">
    <source>
        <dbReference type="ARBA" id="ARBA00023163"/>
    </source>
</evidence>
<keyword evidence="4" id="KW-0804">Transcription</keyword>
<evidence type="ECO:0000256" key="6">
    <source>
        <dbReference type="ARBA" id="ARBA00025751"/>
    </source>
</evidence>
<dbReference type="CDD" id="cd07029">
    <property type="entry name" value="RNAP_I_III_AC19"/>
    <property type="match status" value="1"/>
</dbReference>
<protein>
    <recommendedName>
        <fullName evidence="2">DNA-directed RNA polymerases I and III subunit RPAC2</fullName>
    </recommendedName>
    <alternativeName>
        <fullName evidence="7">DNA-directed RNA polymerase I subunit D</fullName>
    </alternativeName>
</protein>
<dbReference type="Gene3D" id="3.30.1360.10">
    <property type="entry name" value="RNA polymerase, RBP11-like subunit"/>
    <property type="match status" value="1"/>
</dbReference>
<dbReference type="GO" id="GO:0046983">
    <property type="term" value="F:protein dimerization activity"/>
    <property type="evidence" value="ECO:0007669"/>
    <property type="project" value="InterPro"/>
</dbReference>
<evidence type="ECO:0000313" key="11">
    <source>
        <dbReference type="Proteomes" id="UP000694391"/>
    </source>
</evidence>
<dbReference type="InterPro" id="IPR022905">
    <property type="entry name" value="Rpo11-like"/>
</dbReference>
<keyword evidence="11" id="KW-1185">Reference proteome</keyword>
<dbReference type="InterPro" id="IPR008193">
    <property type="entry name" value="RNA_pol_Rpb11_13-16kDa_CS"/>
</dbReference>